<accession>A0A429XX74</accession>
<organism evidence="3 4">
    <name type="scientific">Siminovitchia acidinfaciens</name>
    <dbReference type="NCBI Taxonomy" id="2321395"/>
    <lineage>
        <taxon>Bacteria</taxon>
        <taxon>Bacillati</taxon>
        <taxon>Bacillota</taxon>
        <taxon>Bacilli</taxon>
        <taxon>Bacillales</taxon>
        <taxon>Bacillaceae</taxon>
        <taxon>Siminovitchia</taxon>
    </lineage>
</organism>
<dbReference type="Proteomes" id="UP000287156">
    <property type="component" value="Unassembled WGS sequence"/>
</dbReference>
<dbReference type="InterPro" id="IPR025711">
    <property type="entry name" value="PepSY"/>
</dbReference>
<reference evidence="3" key="1">
    <citation type="submission" date="2018-12" db="EMBL/GenBank/DDBJ databases">
        <authorList>
            <person name="Sun L."/>
            <person name="Chen Z."/>
        </authorList>
    </citation>
    <scope>NUCLEOTIDE SEQUENCE [LARGE SCALE GENOMIC DNA]</scope>
    <source>
        <strain evidence="3">3-2-2</strain>
    </source>
</reference>
<protein>
    <recommendedName>
        <fullName evidence="2">PepSY domain-containing protein</fullName>
    </recommendedName>
</protein>
<feature type="domain" description="PepSY" evidence="2">
    <location>
        <begin position="118"/>
        <end position="174"/>
    </location>
</feature>
<dbReference type="AlphaFoldDB" id="A0A429XX74"/>
<evidence type="ECO:0000313" key="4">
    <source>
        <dbReference type="Proteomes" id="UP000287156"/>
    </source>
</evidence>
<feature type="signal peptide" evidence="1">
    <location>
        <begin position="1"/>
        <end position="25"/>
    </location>
</feature>
<proteinExistence type="predicted"/>
<dbReference type="Pfam" id="PF03413">
    <property type="entry name" value="PepSY"/>
    <property type="match status" value="2"/>
</dbReference>
<dbReference type="OrthoDB" id="5361545at2"/>
<name>A0A429XX74_9BACI</name>
<gene>
    <name evidence="3" type="ORF">D4T97_014610</name>
</gene>
<comment type="caution">
    <text evidence="3">The sequence shown here is derived from an EMBL/GenBank/DDBJ whole genome shotgun (WGS) entry which is preliminary data.</text>
</comment>
<sequence>MMKKKLLIGSITGLLILGGAVSAGATPKTNSKGNTPSVISMEEAKDIALKEFGGKLKNIELDKENGHQVYDIELLLENKGEEIDLDVDAISGKIMDVEREMYDTNHAFEQEDNSIAVKIPLLEAIEIVQKDTTGVVKESELDSEDGYYKIEILKGQTEIEYKVDVNNGNIIEKEIDND</sequence>
<evidence type="ECO:0000259" key="2">
    <source>
        <dbReference type="Pfam" id="PF03413"/>
    </source>
</evidence>
<keyword evidence="4" id="KW-1185">Reference proteome</keyword>
<keyword evidence="1" id="KW-0732">Signal</keyword>
<feature type="chain" id="PRO_5019244704" description="PepSY domain-containing protein" evidence="1">
    <location>
        <begin position="26"/>
        <end position="178"/>
    </location>
</feature>
<dbReference type="EMBL" id="QYTV02000006">
    <property type="protein sequence ID" value="RST73107.1"/>
    <property type="molecule type" value="Genomic_DNA"/>
</dbReference>
<evidence type="ECO:0000313" key="3">
    <source>
        <dbReference type="EMBL" id="RST73107.1"/>
    </source>
</evidence>
<feature type="domain" description="PepSY" evidence="2">
    <location>
        <begin position="39"/>
        <end position="98"/>
    </location>
</feature>
<evidence type="ECO:0000256" key="1">
    <source>
        <dbReference type="SAM" id="SignalP"/>
    </source>
</evidence>
<dbReference type="Gene3D" id="3.10.450.40">
    <property type="match status" value="2"/>
</dbReference>